<dbReference type="STRING" id="1121393.SAMN02745216_03020"/>
<dbReference type="AlphaFoldDB" id="A0A1M6QB45"/>
<accession>A0A1M6QB45</accession>
<evidence type="ECO:0008006" key="3">
    <source>
        <dbReference type="Google" id="ProtNLM"/>
    </source>
</evidence>
<reference evidence="2" key="1">
    <citation type="submission" date="2016-11" db="EMBL/GenBank/DDBJ databases">
        <authorList>
            <person name="Varghese N."/>
            <person name="Submissions S."/>
        </authorList>
    </citation>
    <scope>NUCLEOTIDE SEQUENCE [LARGE SCALE GENOMIC DNA]</scope>
    <source>
        <strain evidence="2">DSM 16219</strain>
    </source>
</reference>
<evidence type="ECO:0000313" key="2">
    <source>
        <dbReference type="Proteomes" id="UP000183994"/>
    </source>
</evidence>
<name>A0A1M6QB45_9BACT</name>
<evidence type="ECO:0000313" key="1">
    <source>
        <dbReference type="EMBL" id="SHK17386.1"/>
    </source>
</evidence>
<dbReference type="InterPro" id="IPR035093">
    <property type="entry name" value="RelE/ParE_toxin_dom_sf"/>
</dbReference>
<dbReference type="SUPFAM" id="SSF143011">
    <property type="entry name" value="RelE-like"/>
    <property type="match status" value="1"/>
</dbReference>
<dbReference type="EMBL" id="FQZU01000019">
    <property type="protein sequence ID" value="SHK17386.1"/>
    <property type="molecule type" value="Genomic_DNA"/>
</dbReference>
<organism evidence="1 2">
    <name type="scientific">Desulfatibacillum alkenivorans DSM 16219</name>
    <dbReference type="NCBI Taxonomy" id="1121393"/>
    <lineage>
        <taxon>Bacteria</taxon>
        <taxon>Pseudomonadati</taxon>
        <taxon>Thermodesulfobacteriota</taxon>
        <taxon>Desulfobacteria</taxon>
        <taxon>Desulfobacterales</taxon>
        <taxon>Desulfatibacillaceae</taxon>
        <taxon>Desulfatibacillum</taxon>
    </lineage>
</organism>
<proteinExistence type="predicted"/>
<protein>
    <recommendedName>
        <fullName evidence="3">mRNA-degrading endonuclease RelE, toxin component of the RelBE toxin-antitoxin system</fullName>
    </recommendedName>
</protein>
<dbReference type="Proteomes" id="UP000183994">
    <property type="component" value="Unassembled WGS sequence"/>
</dbReference>
<sequence>MKLSFTNRFVKAYKKLPRQIREATDKPLGLLLSAPNHPSLNMKKMQGVPDIWEARATKSYRFTFQLDEDVYTLRNIGAHDILEKP</sequence>
<dbReference type="Gene3D" id="3.30.2310.20">
    <property type="entry name" value="RelE-like"/>
    <property type="match status" value="1"/>
</dbReference>
<keyword evidence="2" id="KW-1185">Reference proteome</keyword>
<gene>
    <name evidence="1" type="ORF">SAMN02745216_03020</name>
</gene>